<dbReference type="EMBL" id="JBDFQZ010000004">
    <property type="protein sequence ID" value="KAK9735281.1"/>
    <property type="molecule type" value="Genomic_DNA"/>
</dbReference>
<organism evidence="1 2">
    <name type="scientific">Saponaria officinalis</name>
    <name type="common">Common soapwort</name>
    <name type="synonym">Lychnis saponaria</name>
    <dbReference type="NCBI Taxonomy" id="3572"/>
    <lineage>
        <taxon>Eukaryota</taxon>
        <taxon>Viridiplantae</taxon>
        <taxon>Streptophyta</taxon>
        <taxon>Embryophyta</taxon>
        <taxon>Tracheophyta</taxon>
        <taxon>Spermatophyta</taxon>
        <taxon>Magnoliopsida</taxon>
        <taxon>eudicotyledons</taxon>
        <taxon>Gunneridae</taxon>
        <taxon>Pentapetalae</taxon>
        <taxon>Caryophyllales</taxon>
        <taxon>Caryophyllaceae</taxon>
        <taxon>Caryophylleae</taxon>
        <taxon>Saponaria</taxon>
    </lineage>
</organism>
<keyword evidence="2" id="KW-1185">Reference proteome</keyword>
<accession>A0AAW1LNT8</accession>
<protein>
    <submittedName>
        <fullName evidence="1">Uncharacterized protein</fullName>
    </submittedName>
</protein>
<dbReference type="Proteomes" id="UP001443914">
    <property type="component" value="Unassembled WGS sequence"/>
</dbReference>
<reference evidence="1" key="1">
    <citation type="submission" date="2024-03" db="EMBL/GenBank/DDBJ databases">
        <title>WGS assembly of Saponaria officinalis var. Norfolk2.</title>
        <authorList>
            <person name="Jenkins J."/>
            <person name="Shu S."/>
            <person name="Grimwood J."/>
            <person name="Barry K."/>
            <person name="Goodstein D."/>
            <person name="Schmutz J."/>
            <person name="Leebens-Mack J."/>
            <person name="Osbourn A."/>
        </authorList>
    </citation>
    <scope>NUCLEOTIDE SEQUENCE [LARGE SCALE GENOMIC DNA]</scope>
    <source>
        <strain evidence="1">JIC</strain>
    </source>
</reference>
<name>A0AAW1LNT8_SAPOF</name>
<sequence length="68" mass="7505">MSLPQTCLSDVANSKTIPRKTANFHPSLWGDFFITFTCDHTVALAQFAKAPSHDNAVENLPSDSRIKD</sequence>
<gene>
    <name evidence="1" type="ORF">RND81_04G196000</name>
</gene>
<proteinExistence type="predicted"/>
<evidence type="ECO:0000313" key="1">
    <source>
        <dbReference type="EMBL" id="KAK9735281.1"/>
    </source>
</evidence>
<comment type="caution">
    <text evidence="1">The sequence shown here is derived from an EMBL/GenBank/DDBJ whole genome shotgun (WGS) entry which is preliminary data.</text>
</comment>
<dbReference type="AlphaFoldDB" id="A0AAW1LNT8"/>
<evidence type="ECO:0000313" key="2">
    <source>
        <dbReference type="Proteomes" id="UP001443914"/>
    </source>
</evidence>